<dbReference type="InterPro" id="IPR007084">
    <property type="entry name" value="BRICHOS_dom"/>
</dbReference>
<dbReference type="InterPro" id="IPR040145">
    <property type="entry name" value="ITM2"/>
</dbReference>
<reference evidence="11" key="1">
    <citation type="submission" date="2020-11" db="EMBL/GenBank/DDBJ databases">
        <authorList>
            <person name="Tran Van P."/>
        </authorList>
    </citation>
    <scope>NUCLEOTIDE SEQUENCE</scope>
</reference>
<gene>
    <name evidence="11" type="ORF">TCMB3V08_LOCUS3024</name>
</gene>
<protein>
    <recommendedName>
        <fullName evidence="9">Integral membrane protein 2</fullName>
    </recommendedName>
</protein>
<evidence type="ECO:0000256" key="5">
    <source>
        <dbReference type="ARBA" id="ARBA00022989"/>
    </source>
</evidence>
<organism evidence="11">
    <name type="scientific">Timema californicum</name>
    <name type="common">California timema</name>
    <name type="synonym">Walking stick</name>
    <dbReference type="NCBI Taxonomy" id="61474"/>
    <lineage>
        <taxon>Eukaryota</taxon>
        <taxon>Metazoa</taxon>
        <taxon>Ecdysozoa</taxon>
        <taxon>Arthropoda</taxon>
        <taxon>Hexapoda</taxon>
        <taxon>Insecta</taxon>
        <taxon>Pterygota</taxon>
        <taxon>Neoptera</taxon>
        <taxon>Polyneoptera</taxon>
        <taxon>Phasmatodea</taxon>
        <taxon>Timematodea</taxon>
        <taxon>Timematoidea</taxon>
        <taxon>Timematidae</taxon>
        <taxon>Timema</taxon>
    </lineage>
</organism>
<evidence type="ECO:0000256" key="9">
    <source>
        <dbReference type="RuleBase" id="RU367061"/>
    </source>
</evidence>
<evidence type="ECO:0000313" key="11">
    <source>
        <dbReference type="EMBL" id="CAD7570319.1"/>
    </source>
</evidence>
<evidence type="ECO:0000256" key="8">
    <source>
        <dbReference type="ARBA" id="ARBA00023180"/>
    </source>
</evidence>
<dbReference type="GO" id="GO:0005794">
    <property type="term" value="C:Golgi apparatus"/>
    <property type="evidence" value="ECO:0007669"/>
    <property type="project" value="TreeGrafter"/>
</dbReference>
<evidence type="ECO:0000256" key="7">
    <source>
        <dbReference type="ARBA" id="ARBA00023157"/>
    </source>
</evidence>
<evidence type="ECO:0000256" key="6">
    <source>
        <dbReference type="ARBA" id="ARBA00023136"/>
    </source>
</evidence>
<dbReference type="PANTHER" id="PTHR10962:SF1">
    <property type="entry name" value="INTEGRAL MEMBRANE PROTEIN 2"/>
    <property type="match status" value="1"/>
</dbReference>
<name>A0A7R9J0J6_TIMCA</name>
<dbReference type="PROSITE" id="PS50869">
    <property type="entry name" value="BRICHOS"/>
    <property type="match status" value="1"/>
</dbReference>
<comment type="similarity">
    <text evidence="2 9">Belongs to the ITM2 family.</text>
</comment>
<evidence type="ECO:0000256" key="2">
    <source>
        <dbReference type="ARBA" id="ARBA00006794"/>
    </source>
</evidence>
<evidence type="ECO:0000256" key="4">
    <source>
        <dbReference type="ARBA" id="ARBA00022968"/>
    </source>
</evidence>
<keyword evidence="6 9" id="KW-0472">Membrane</keyword>
<sequence length="322" mass="36889">MTIITKPITDKKSDKLEEPLVENEHLQPLPTKVDIEATAEPEPQYLVLRTRARRVTTATTVCLFLTALLVMTIGIIGGVYLYRQFARAQMHRFRGWCSIPYDGTKATLYSEQRNAQGQHHDSAWADSNMFKASYGPRSSLSNSGNLDEINLDKNIPPEFFEEKFEIDLENENFEKIDVPDFRDGRRGRFIHDFNSNKTGIIDLDGQRCFVMPLNRNRVLPPRSLFDLIKKMWDGYYEVNTDVVRETMRVVTPAITDFKNVGYYITRECRDAPTYLLEKVVTGVYKRSVPDATFAVFAGDKIFQVDIVNMPKDLAGLDTPEIV</sequence>
<keyword evidence="3 9" id="KW-0812">Transmembrane</keyword>
<dbReference type="EMBL" id="OE180003">
    <property type="protein sequence ID" value="CAD7570319.1"/>
    <property type="molecule type" value="Genomic_DNA"/>
</dbReference>
<dbReference type="AlphaFoldDB" id="A0A7R9J0J6"/>
<dbReference type="GO" id="GO:0070062">
    <property type="term" value="C:extracellular exosome"/>
    <property type="evidence" value="ECO:0007669"/>
    <property type="project" value="TreeGrafter"/>
</dbReference>
<feature type="domain" description="BRICHOS" evidence="10">
    <location>
        <begin position="181"/>
        <end position="276"/>
    </location>
</feature>
<dbReference type="PANTHER" id="PTHR10962">
    <property type="entry name" value="INTEGRAL TRANSMEMBRANE PROTEIN 2"/>
    <property type="match status" value="1"/>
</dbReference>
<dbReference type="GO" id="GO:0005886">
    <property type="term" value="C:plasma membrane"/>
    <property type="evidence" value="ECO:0007669"/>
    <property type="project" value="UniProtKB-UniRule"/>
</dbReference>
<dbReference type="SMART" id="SM01039">
    <property type="entry name" value="BRICHOS"/>
    <property type="match status" value="1"/>
</dbReference>
<evidence type="ECO:0000259" key="10">
    <source>
        <dbReference type="PROSITE" id="PS50869"/>
    </source>
</evidence>
<feature type="transmembrane region" description="Helical" evidence="9">
    <location>
        <begin position="58"/>
        <end position="82"/>
    </location>
</feature>
<proteinExistence type="inferred from homology"/>
<comment type="subcellular location">
    <subcellularLocation>
        <location evidence="1 9">Membrane</location>
        <topology evidence="1 9">Single-pass type II membrane protein</topology>
    </subcellularLocation>
</comment>
<keyword evidence="7" id="KW-1015">Disulfide bond</keyword>
<keyword evidence="9" id="KW-1003">Cell membrane</keyword>
<keyword evidence="4 9" id="KW-0735">Signal-anchor</keyword>
<dbReference type="GO" id="GO:0042985">
    <property type="term" value="P:negative regulation of amyloid precursor protein biosynthetic process"/>
    <property type="evidence" value="ECO:0007669"/>
    <property type="project" value="TreeGrafter"/>
</dbReference>
<dbReference type="GO" id="GO:0001540">
    <property type="term" value="F:amyloid-beta binding"/>
    <property type="evidence" value="ECO:0007669"/>
    <property type="project" value="TreeGrafter"/>
</dbReference>
<accession>A0A7R9J0J6</accession>
<keyword evidence="8" id="KW-0325">Glycoprotein</keyword>
<evidence type="ECO:0000256" key="3">
    <source>
        <dbReference type="ARBA" id="ARBA00022692"/>
    </source>
</evidence>
<dbReference type="Pfam" id="PF04089">
    <property type="entry name" value="BRICHOS"/>
    <property type="match status" value="1"/>
</dbReference>
<keyword evidence="5 9" id="KW-1133">Transmembrane helix</keyword>
<evidence type="ECO:0000256" key="1">
    <source>
        <dbReference type="ARBA" id="ARBA00004606"/>
    </source>
</evidence>